<reference evidence="2" key="2">
    <citation type="submission" date="2020-09" db="EMBL/GenBank/DDBJ databases">
        <authorList>
            <person name="Sun Q."/>
            <person name="Zhou Y."/>
        </authorList>
    </citation>
    <scope>NUCLEOTIDE SEQUENCE</scope>
    <source>
        <strain evidence="2">CGMCC 1.12153</strain>
    </source>
</reference>
<gene>
    <name evidence="2" type="ORF">GCM10010954_36270</name>
</gene>
<evidence type="ECO:0000313" key="2">
    <source>
        <dbReference type="EMBL" id="GGF33961.1"/>
    </source>
</evidence>
<comment type="caution">
    <text evidence="2">The sequence shown here is derived from an EMBL/GenBank/DDBJ whole genome shotgun (WGS) entry which is preliminary data.</text>
</comment>
<accession>A0A917F1N1</accession>
<feature type="compositionally biased region" description="Basic and acidic residues" evidence="1">
    <location>
        <begin position="47"/>
        <end position="57"/>
    </location>
</feature>
<proteinExistence type="predicted"/>
<keyword evidence="3" id="KW-1185">Reference proteome</keyword>
<feature type="region of interest" description="Disordered" evidence="1">
    <location>
        <begin position="1"/>
        <end position="57"/>
    </location>
</feature>
<name>A0A917F1N1_HALAA</name>
<evidence type="ECO:0000313" key="3">
    <source>
        <dbReference type="Proteomes" id="UP000660110"/>
    </source>
</evidence>
<reference evidence="2" key="1">
    <citation type="journal article" date="2014" name="Int. J. Syst. Evol. Microbiol.">
        <title>Complete genome sequence of Corynebacterium casei LMG S-19264T (=DSM 44701T), isolated from a smear-ripened cheese.</title>
        <authorList>
            <consortium name="US DOE Joint Genome Institute (JGI-PGF)"/>
            <person name="Walter F."/>
            <person name="Albersmeier A."/>
            <person name="Kalinowski J."/>
            <person name="Ruckert C."/>
        </authorList>
    </citation>
    <scope>NUCLEOTIDE SEQUENCE</scope>
    <source>
        <strain evidence="2">CGMCC 1.12153</strain>
    </source>
</reference>
<dbReference type="AlphaFoldDB" id="A0A917F1N1"/>
<organism evidence="2 3">
    <name type="scientific">Halobacillus andaensis</name>
    <dbReference type="NCBI Taxonomy" id="1176239"/>
    <lineage>
        <taxon>Bacteria</taxon>
        <taxon>Bacillati</taxon>
        <taxon>Bacillota</taxon>
        <taxon>Bacilli</taxon>
        <taxon>Bacillales</taxon>
        <taxon>Bacillaceae</taxon>
        <taxon>Halobacillus</taxon>
    </lineage>
</organism>
<sequence>MNKKNNRVNKEDTSNEAAELFAHPSKLSQAFTHPYKEDNEESESDALLDHYLDQEKK</sequence>
<dbReference type="Proteomes" id="UP000660110">
    <property type="component" value="Unassembled WGS sequence"/>
</dbReference>
<dbReference type="RefSeq" id="WP_188378953.1">
    <property type="nucleotide sequence ID" value="NZ_BMEL01000005.1"/>
</dbReference>
<protein>
    <submittedName>
        <fullName evidence="2">Uncharacterized protein</fullName>
    </submittedName>
</protein>
<evidence type="ECO:0000256" key="1">
    <source>
        <dbReference type="SAM" id="MobiDB-lite"/>
    </source>
</evidence>
<dbReference type="EMBL" id="BMEL01000005">
    <property type="protein sequence ID" value="GGF33961.1"/>
    <property type="molecule type" value="Genomic_DNA"/>
</dbReference>